<proteinExistence type="predicted"/>
<evidence type="ECO:0000313" key="3">
    <source>
        <dbReference type="Proteomes" id="UP001346149"/>
    </source>
</evidence>
<evidence type="ECO:0000313" key="2">
    <source>
        <dbReference type="EMBL" id="KAK4781670.1"/>
    </source>
</evidence>
<evidence type="ECO:0000256" key="1">
    <source>
        <dbReference type="SAM" id="MobiDB-lite"/>
    </source>
</evidence>
<accession>A0AAN7QZ96</accession>
<sequence>MWASSRSPSAKVRHQPVDRDLITEKIDNTMRKENFMKTMQEEDESKRSIPKPTRTSTDF</sequence>
<dbReference type="AlphaFoldDB" id="A0AAN7QZ96"/>
<reference evidence="2 3" key="1">
    <citation type="journal article" date="2023" name="Hortic Res">
        <title>Pangenome of water caltrop reveals structural variations and asymmetric subgenome divergence after allopolyploidization.</title>
        <authorList>
            <person name="Zhang X."/>
            <person name="Chen Y."/>
            <person name="Wang L."/>
            <person name="Yuan Y."/>
            <person name="Fang M."/>
            <person name="Shi L."/>
            <person name="Lu R."/>
            <person name="Comes H.P."/>
            <person name="Ma Y."/>
            <person name="Chen Y."/>
            <person name="Huang G."/>
            <person name="Zhou Y."/>
            <person name="Zheng Z."/>
            <person name="Qiu Y."/>
        </authorList>
    </citation>
    <scope>NUCLEOTIDE SEQUENCE [LARGE SCALE GENOMIC DNA]</scope>
    <source>
        <strain evidence="2">F231</strain>
    </source>
</reference>
<dbReference type="EMBL" id="JAXQNO010000016">
    <property type="protein sequence ID" value="KAK4781670.1"/>
    <property type="molecule type" value="Genomic_DNA"/>
</dbReference>
<comment type="caution">
    <text evidence="2">The sequence shown here is derived from an EMBL/GenBank/DDBJ whole genome shotgun (WGS) entry which is preliminary data.</text>
</comment>
<keyword evidence="3" id="KW-1185">Reference proteome</keyword>
<name>A0AAN7QZ96_TRANT</name>
<feature type="compositionally biased region" description="Basic and acidic residues" evidence="1">
    <location>
        <begin position="15"/>
        <end position="35"/>
    </location>
</feature>
<organism evidence="2 3">
    <name type="scientific">Trapa natans</name>
    <name type="common">Water chestnut</name>
    <dbReference type="NCBI Taxonomy" id="22666"/>
    <lineage>
        <taxon>Eukaryota</taxon>
        <taxon>Viridiplantae</taxon>
        <taxon>Streptophyta</taxon>
        <taxon>Embryophyta</taxon>
        <taxon>Tracheophyta</taxon>
        <taxon>Spermatophyta</taxon>
        <taxon>Magnoliopsida</taxon>
        <taxon>eudicotyledons</taxon>
        <taxon>Gunneridae</taxon>
        <taxon>Pentapetalae</taxon>
        <taxon>rosids</taxon>
        <taxon>malvids</taxon>
        <taxon>Myrtales</taxon>
        <taxon>Lythraceae</taxon>
        <taxon>Trapa</taxon>
    </lineage>
</organism>
<gene>
    <name evidence="2" type="ORF">SAY86_015772</name>
</gene>
<protein>
    <submittedName>
        <fullName evidence="2">Uncharacterized protein</fullName>
    </submittedName>
</protein>
<dbReference type="Proteomes" id="UP001346149">
    <property type="component" value="Unassembled WGS sequence"/>
</dbReference>
<feature type="region of interest" description="Disordered" evidence="1">
    <location>
        <begin position="1"/>
        <end position="59"/>
    </location>
</feature>